<reference evidence="5" key="1">
    <citation type="journal article" date="2015" name="Genome Announc.">
        <title>Draft Genome Sequence of Tolypothrix boutellei Strain VB521301.</title>
        <authorList>
            <person name="Chandrababunaidu M.M."/>
            <person name="Singh D."/>
            <person name="Sen D."/>
            <person name="Bhan S."/>
            <person name="Das S."/>
            <person name="Gupta A."/>
            <person name="Adhikary S.P."/>
            <person name="Tripathy S."/>
        </authorList>
    </citation>
    <scope>NUCLEOTIDE SEQUENCE</scope>
    <source>
        <strain evidence="5">VB521301</strain>
    </source>
</reference>
<dbReference type="InterPro" id="IPR050811">
    <property type="entry name" value="Phosphate_ABC_transporter"/>
</dbReference>
<keyword evidence="2" id="KW-1133">Transmembrane helix</keyword>
<reference evidence="4" key="2">
    <citation type="submission" date="2019-11" db="EMBL/GenBank/DDBJ databases">
        <title>Improved Assembly of Tolypothrix boutellei genome.</title>
        <authorList>
            <person name="Sarangi A.N."/>
            <person name="Mukherjee M."/>
            <person name="Ghosh S."/>
            <person name="Singh D."/>
            <person name="Das A."/>
            <person name="Kant S."/>
            <person name="Prusty A."/>
            <person name="Tripathy S."/>
        </authorList>
    </citation>
    <scope>NUCLEOTIDE SEQUENCE</scope>
    <source>
        <strain evidence="4">VB521301</strain>
    </source>
</reference>
<dbReference type="Pfam" id="PF12849">
    <property type="entry name" value="PBP_like_2"/>
    <property type="match status" value="1"/>
</dbReference>
<dbReference type="OrthoDB" id="507876at2"/>
<name>A0A0C1R8U0_9CYAN</name>
<dbReference type="InterPro" id="IPR024370">
    <property type="entry name" value="PBP_domain"/>
</dbReference>
<proteinExistence type="predicted"/>
<organism evidence="5">
    <name type="scientific">Tolypothrix bouteillei VB521301</name>
    <dbReference type="NCBI Taxonomy" id="1479485"/>
    <lineage>
        <taxon>Bacteria</taxon>
        <taxon>Bacillati</taxon>
        <taxon>Cyanobacteriota</taxon>
        <taxon>Cyanophyceae</taxon>
        <taxon>Nostocales</taxon>
        <taxon>Tolypothrichaceae</taxon>
        <taxon>Tolypothrix</taxon>
    </lineage>
</organism>
<evidence type="ECO:0000313" key="5">
    <source>
        <dbReference type="EMBL" id="KIE12098.1"/>
    </source>
</evidence>
<feature type="domain" description="PBP" evidence="3">
    <location>
        <begin position="72"/>
        <end position="311"/>
    </location>
</feature>
<accession>A0A0C1R8U0</accession>
<gene>
    <name evidence="5" type="ORF">DA73_0210920</name>
    <name evidence="4" type="ORF">DA73_0400037915</name>
</gene>
<dbReference type="EMBL" id="JHEG04000001">
    <property type="protein sequence ID" value="KAF3890591.1"/>
    <property type="molecule type" value="Genomic_DNA"/>
</dbReference>
<dbReference type="RefSeq" id="WP_050045482.1">
    <property type="nucleotide sequence ID" value="NZ_JHEG04000001.1"/>
</dbReference>
<protein>
    <submittedName>
        <fullName evidence="5">Phosphate ABC transporter substrate-binding protein</fullName>
    </submittedName>
</protein>
<evidence type="ECO:0000256" key="2">
    <source>
        <dbReference type="SAM" id="Phobius"/>
    </source>
</evidence>
<dbReference type="Proteomes" id="UP000029738">
    <property type="component" value="Unassembled WGS sequence"/>
</dbReference>
<evidence type="ECO:0000259" key="3">
    <source>
        <dbReference type="Pfam" id="PF12849"/>
    </source>
</evidence>
<dbReference type="AlphaFoldDB" id="A0A0C1R8U0"/>
<evidence type="ECO:0000256" key="1">
    <source>
        <dbReference type="ARBA" id="ARBA00022729"/>
    </source>
</evidence>
<evidence type="ECO:0000313" key="4">
    <source>
        <dbReference type="EMBL" id="KAF3890591.1"/>
    </source>
</evidence>
<feature type="transmembrane region" description="Helical" evidence="2">
    <location>
        <begin position="7"/>
        <end position="29"/>
    </location>
</feature>
<dbReference type="SUPFAM" id="SSF53850">
    <property type="entry name" value="Periplasmic binding protein-like II"/>
    <property type="match status" value="1"/>
</dbReference>
<evidence type="ECO:0000313" key="6">
    <source>
        <dbReference type="Proteomes" id="UP000029738"/>
    </source>
</evidence>
<comment type="caution">
    <text evidence="5">The sequence shown here is derived from an EMBL/GenBank/DDBJ whole genome shotgun (WGS) entry which is preliminary data.</text>
</comment>
<dbReference type="STRING" id="1479485.DA73_0210920"/>
<dbReference type="PANTHER" id="PTHR30570:SF1">
    <property type="entry name" value="PHOSPHATE-BINDING PROTEIN PSTS"/>
    <property type="match status" value="1"/>
</dbReference>
<keyword evidence="1" id="KW-0732">Signal</keyword>
<keyword evidence="6" id="KW-1185">Reference proteome</keyword>
<dbReference type="EMBL" id="JHEG02000037">
    <property type="protein sequence ID" value="KIE12098.1"/>
    <property type="molecule type" value="Genomic_DNA"/>
</dbReference>
<keyword evidence="2" id="KW-0472">Membrane</keyword>
<dbReference type="PANTHER" id="PTHR30570">
    <property type="entry name" value="PERIPLASMIC PHOSPHATE BINDING COMPONENT OF PHOSPHATE ABC TRANSPORTER"/>
    <property type="match status" value="1"/>
</dbReference>
<sequence>MPQKSETTVLILALLITVGLVGGGVWWFMKHSGLDIGGLANNQSQPLGQSKVESFSSVQNVPSGVFNYGGSTSWVSIRKTVDPVIENVWPQFRLRYTDPDRSAPSSQTGIQMLLDNQLSFSQSSVPIPNEAYEQARQRGFSLQEIPVAIDGVAIAVNPSLNIKGLTVAQFNDIYAGKITNWNQVGGPNLKIIPYGKKDRDSGSHIVFMPTTTEALRQVAVNPGGIYYTSAPLVISQCNVKPLPVGRNSNELVSPYKLPFIPLSQCPQQRNQVNVEAFLSGQYPLSRRLLVVIKQNNQLDQQAGEAYARLLLTAQGQELITKAGFVSIR</sequence>
<dbReference type="Gene3D" id="3.40.190.10">
    <property type="entry name" value="Periplasmic binding protein-like II"/>
    <property type="match status" value="2"/>
</dbReference>
<keyword evidence="2" id="KW-0812">Transmembrane</keyword>